<evidence type="ECO:0000313" key="3">
    <source>
        <dbReference type="Proteomes" id="UP000645217"/>
    </source>
</evidence>
<accession>A0A917VG59</accession>
<organism evidence="2 3">
    <name type="scientific">Sphaerisporangium melleum</name>
    <dbReference type="NCBI Taxonomy" id="321316"/>
    <lineage>
        <taxon>Bacteria</taxon>
        <taxon>Bacillati</taxon>
        <taxon>Actinomycetota</taxon>
        <taxon>Actinomycetes</taxon>
        <taxon>Streptosporangiales</taxon>
        <taxon>Streptosporangiaceae</taxon>
        <taxon>Sphaerisporangium</taxon>
    </lineage>
</organism>
<protein>
    <recommendedName>
        <fullName evidence="4">Lipoprotein</fullName>
    </recommendedName>
</protein>
<proteinExistence type="predicted"/>
<keyword evidence="3" id="KW-1185">Reference proteome</keyword>
<dbReference type="PROSITE" id="PS51257">
    <property type="entry name" value="PROKAR_LIPOPROTEIN"/>
    <property type="match status" value="1"/>
</dbReference>
<gene>
    <name evidence="2" type="ORF">GCM10007964_13260</name>
</gene>
<dbReference type="AlphaFoldDB" id="A0A917VG59"/>
<evidence type="ECO:0000256" key="1">
    <source>
        <dbReference type="SAM" id="SignalP"/>
    </source>
</evidence>
<keyword evidence="1" id="KW-0732">Signal</keyword>
<sequence>MTQKSSSLNLRRKLAIIVLLIPFALTSCTADKDPTAAQVGQTLKGHVLQLLQERMAIDVKITDPGGKDISCGDGRVKQTFAATGRDSAGSDDPEALNALLVGAMSRVADYKVVSVGSPGKPVRVANSATRTTLIFSSPGRSLYVVSGETDCLPA</sequence>
<dbReference type="EMBL" id="BMNT01000006">
    <property type="protein sequence ID" value="GGK71769.1"/>
    <property type="molecule type" value="Genomic_DNA"/>
</dbReference>
<name>A0A917VG59_9ACTN</name>
<reference evidence="2" key="2">
    <citation type="submission" date="2020-09" db="EMBL/GenBank/DDBJ databases">
        <authorList>
            <person name="Sun Q."/>
            <person name="Ohkuma M."/>
        </authorList>
    </citation>
    <scope>NUCLEOTIDE SEQUENCE</scope>
    <source>
        <strain evidence="2">JCM 13064</strain>
    </source>
</reference>
<comment type="caution">
    <text evidence="2">The sequence shown here is derived from an EMBL/GenBank/DDBJ whole genome shotgun (WGS) entry which is preliminary data.</text>
</comment>
<feature type="chain" id="PRO_5037272921" description="Lipoprotein" evidence="1">
    <location>
        <begin position="30"/>
        <end position="154"/>
    </location>
</feature>
<evidence type="ECO:0008006" key="4">
    <source>
        <dbReference type="Google" id="ProtNLM"/>
    </source>
</evidence>
<reference evidence="2" key="1">
    <citation type="journal article" date="2014" name="Int. J. Syst. Evol. Microbiol.">
        <title>Complete genome sequence of Corynebacterium casei LMG S-19264T (=DSM 44701T), isolated from a smear-ripened cheese.</title>
        <authorList>
            <consortium name="US DOE Joint Genome Institute (JGI-PGF)"/>
            <person name="Walter F."/>
            <person name="Albersmeier A."/>
            <person name="Kalinowski J."/>
            <person name="Ruckert C."/>
        </authorList>
    </citation>
    <scope>NUCLEOTIDE SEQUENCE</scope>
    <source>
        <strain evidence="2">JCM 13064</strain>
    </source>
</reference>
<feature type="signal peptide" evidence="1">
    <location>
        <begin position="1"/>
        <end position="29"/>
    </location>
</feature>
<evidence type="ECO:0000313" key="2">
    <source>
        <dbReference type="EMBL" id="GGK71769.1"/>
    </source>
</evidence>
<dbReference type="RefSeq" id="WP_189162058.1">
    <property type="nucleotide sequence ID" value="NZ_BMNT01000006.1"/>
</dbReference>
<dbReference type="Proteomes" id="UP000645217">
    <property type="component" value="Unassembled WGS sequence"/>
</dbReference>